<name>A0A1E5JNE3_9GAMM</name>
<keyword evidence="2" id="KW-1185">Reference proteome</keyword>
<gene>
    <name evidence="1" type="ORF">lpari_02931</name>
</gene>
<dbReference type="Proteomes" id="UP000095229">
    <property type="component" value="Unassembled WGS sequence"/>
</dbReference>
<dbReference type="EMBL" id="LSOG01000078">
    <property type="protein sequence ID" value="OEH46049.1"/>
    <property type="molecule type" value="Genomic_DNA"/>
</dbReference>
<dbReference type="PATRIC" id="fig|45071.6.peg.365"/>
<comment type="caution">
    <text evidence="1">The sequence shown here is derived from an EMBL/GenBank/DDBJ whole genome shotgun (WGS) entry which is preliminary data.</text>
</comment>
<proteinExistence type="predicted"/>
<protein>
    <submittedName>
        <fullName evidence="1">Uncharacterized protein</fullName>
    </submittedName>
</protein>
<reference evidence="1 2" key="1">
    <citation type="submission" date="2016-02" db="EMBL/GenBank/DDBJ databases">
        <title>Secondary metabolites in Legionella.</title>
        <authorList>
            <person name="Tobias N.J."/>
            <person name="Bode H.B."/>
        </authorList>
    </citation>
    <scope>NUCLEOTIDE SEQUENCE [LARGE SCALE GENOMIC DNA]</scope>
    <source>
        <strain evidence="1 2">DSM 19216</strain>
    </source>
</reference>
<evidence type="ECO:0000313" key="1">
    <source>
        <dbReference type="EMBL" id="OEH46049.1"/>
    </source>
</evidence>
<organism evidence="1 2">
    <name type="scientific">Legionella parisiensis</name>
    <dbReference type="NCBI Taxonomy" id="45071"/>
    <lineage>
        <taxon>Bacteria</taxon>
        <taxon>Pseudomonadati</taxon>
        <taxon>Pseudomonadota</taxon>
        <taxon>Gammaproteobacteria</taxon>
        <taxon>Legionellales</taxon>
        <taxon>Legionellaceae</taxon>
        <taxon>Legionella</taxon>
    </lineage>
</organism>
<dbReference type="AlphaFoldDB" id="A0A1E5JNE3"/>
<sequence length="73" mass="8135">MALKLDQTSDTHIATSIDLTGSGAKENLTSSINRTLPYDQSTLLVLCEMSKRNKKLTYSGKLEIRSEKTKECK</sequence>
<dbReference type="STRING" id="45071.Lpar_0339"/>
<accession>A0A1E5JNE3</accession>
<evidence type="ECO:0000313" key="2">
    <source>
        <dbReference type="Proteomes" id="UP000095229"/>
    </source>
</evidence>